<keyword evidence="1" id="KW-0175">Coiled coil</keyword>
<sequence length="176" mass="20267">SSSTVKQAQSNQVFNEIKNTLQNNESVSSMRLCKIVLTKLEKMDLLDYEKVSENVFIMKKQDTSIKDEPKTSETNELDDNHPQTCNSQSTLTKVVKKKRKKGCKGSKKPVRPKRDIVDYYTIMLENLQKKAQQLEEESLRKSEQNALKDLLESKDCKKRVEKQISTSGDSKHEEIL</sequence>
<feature type="compositionally biased region" description="Polar residues" evidence="2">
    <location>
        <begin position="82"/>
        <end position="91"/>
    </location>
</feature>
<gene>
    <name evidence="3" type="primary">ORF35086</name>
</gene>
<evidence type="ECO:0000256" key="1">
    <source>
        <dbReference type="SAM" id="Coils"/>
    </source>
</evidence>
<evidence type="ECO:0000313" key="3">
    <source>
        <dbReference type="EMBL" id="CEK59065.1"/>
    </source>
</evidence>
<feature type="non-terminal residue" evidence="3">
    <location>
        <position position="1"/>
    </location>
</feature>
<evidence type="ECO:0000256" key="2">
    <source>
        <dbReference type="SAM" id="MobiDB-lite"/>
    </source>
</evidence>
<accession>A0A0B6YUB6</accession>
<name>A0A0B6YUB6_9EUPU</name>
<proteinExistence type="predicted"/>
<feature type="non-terminal residue" evidence="3">
    <location>
        <position position="176"/>
    </location>
</feature>
<feature type="region of interest" description="Disordered" evidence="2">
    <location>
        <begin position="65"/>
        <end position="91"/>
    </location>
</feature>
<protein>
    <submittedName>
        <fullName evidence="3">Uncharacterized protein</fullName>
    </submittedName>
</protein>
<feature type="compositionally biased region" description="Basic and acidic residues" evidence="2">
    <location>
        <begin position="65"/>
        <end position="81"/>
    </location>
</feature>
<feature type="coiled-coil region" evidence="1">
    <location>
        <begin position="117"/>
        <end position="144"/>
    </location>
</feature>
<dbReference type="AlphaFoldDB" id="A0A0B6YUB6"/>
<organism evidence="3">
    <name type="scientific">Arion vulgaris</name>
    <dbReference type="NCBI Taxonomy" id="1028688"/>
    <lineage>
        <taxon>Eukaryota</taxon>
        <taxon>Metazoa</taxon>
        <taxon>Spiralia</taxon>
        <taxon>Lophotrochozoa</taxon>
        <taxon>Mollusca</taxon>
        <taxon>Gastropoda</taxon>
        <taxon>Heterobranchia</taxon>
        <taxon>Euthyneura</taxon>
        <taxon>Panpulmonata</taxon>
        <taxon>Eupulmonata</taxon>
        <taxon>Stylommatophora</taxon>
        <taxon>Helicina</taxon>
        <taxon>Arionoidea</taxon>
        <taxon>Arionidae</taxon>
        <taxon>Arion</taxon>
    </lineage>
</organism>
<dbReference type="EMBL" id="HACG01012200">
    <property type="protein sequence ID" value="CEK59065.1"/>
    <property type="molecule type" value="Transcribed_RNA"/>
</dbReference>
<reference evidence="3" key="1">
    <citation type="submission" date="2014-12" db="EMBL/GenBank/DDBJ databases">
        <title>Insight into the proteome of Arion vulgaris.</title>
        <authorList>
            <person name="Aradska J."/>
            <person name="Bulat T."/>
            <person name="Smidak R."/>
            <person name="Sarate P."/>
            <person name="Gangsoo J."/>
            <person name="Sialana F."/>
            <person name="Bilban M."/>
            <person name="Lubec G."/>
        </authorList>
    </citation>
    <scope>NUCLEOTIDE SEQUENCE</scope>
    <source>
        <tissue evidence="3">Skin</tissue>
    </source>
</reference>